<reference evidence="2" key="1">
    <citation type="submission" date="2021-10" db="EMBL/GenBank/DDBJ databases">
        <title>Melipona bicolor Genome sequencing and assembly.</title>
        <authorList>
            <person name="Araujo N.S."/>
            <person name="Arias M.C."/>
        </authorList>
    </citation>
    <scope>NUCLEOTIDE SEQUENCE</scope>
    <source>
        <strain evidence="2">USP_2M_L1-L4_2017</strain>
        <tissue evidence="2">Whole body</tissue>
    </source>
</reference>
<organism evidence="2 3">
    <name type="scientific">Melipona bicolor</name>
    <dbReference type="NCBI Taxonomy" id="60889"/>
    <lineage>
        <taxon>Eukaryota</taxon>
        <taxon>Metazoa</taxon>
        <taxon>Ecdysozoa</taxon>
        <taxon>Arthropoda</taxon>
        <taxon>Hexapoda</taxon>
        <taxon>Insecta</taxon>
        <taxon>Pterygota</taxon>
        <taxon>Neoptera</taxon>
        <taxon>Endopterygota</taxon>
        <taxon>Hymenoptera</taxon>
        <taxon>Apocrita</taxon>
        <taxon>Aculeata</taxon>
        <taxon>Apoidea</taxon>
        <taxon>Anthophila</taxon>
        <taxon>Apidae</taxon>
        <taxon>Melipona</taxon>
    </lineage>
</organism>
<gene>
    <name evidence="2" type="ORF">K0M31_019023</name>
</gene>
<feature type="region of interest" description="Disordered" evidence="1">
    <location>
        <begin position="61"/>
        <end position="87"/>
    </location>
</feature>
<name>A0AA40KDM6_9HYME</name>
<comment type="caution">
    <text evidence="2">The sequence shown here is derived from an EMBL/GenBank/DDBJ whole genome shotgun (WGS) entry which is preliminary data.</text>
</comment>
<dbReference type="AlphaFoldDB" id="A0AA40KDM6"/>
<evidence type="ECO:0000256" key="1">
    <source>
        <dbReference type="SAM" id="MobiDB-lite"/>
    </source>
</evidence>
<dbReference type="EMBL" id="JAHYIQ010000072">
    <property type="protein sequence ID" value="KAK1116494.1"/>
    <property type="molecule type" value="Genomic_DNA"/>
</dbReference>
<evidence type="ECO:0000313" key="2">
    <source>
        <dbReference type="EMBL" id="KAK1116494.1"/>
    </source>
</evidence>
<keyword evidence="3" id="KW-1185">Reference proteome</keyword>
<sequence>MIRLGNVIRQNCVARTNVKQKESWPAVVKRNLVIKRNSREKAQSPNQRKLVTKLVSTDTKYGEIHSNARRGNARSTAKTPPFLRSPTEKSIGRLLHDGNFARNNNVIVVFDEFFNDRHPKTTKTLPADVEL</sequence>
<protein>
    <submittedName>
        <fullName evidence="2">Uncharacterized protein</fullName>
    </submittedName>
</protein>
<dbReference type="Proteomes" id="UP001177670">
    <property type="component" value="Unassembled WGS sequence"/>
</dbReference>
<accession>A0AA40KDM6</accession>
<evidence type="ECO:0000313" key="3">
    <source>
        <dbReference type="Proteomes" id="UP001177670"/>
    </source>
</evidence>
<proteinExistence type="predicted"/>